<feature type="transmembrane region" description="Helical" evidence="1">
    <location>
        <begin position="52"/>
        <end position="78"/>
    </location>
</feature>
<feature type="transmembrane region" description="Helical" evidence="1">
    <location>
        <begin position="99"/>
        <end position="119"/>
    </location>
</feature>
<organism evidence="2 3">
    <name type="scientific">Thiothrix litoralis</name>
    <dbReference type="NCBI Taxonomy" id="2891210"/>
    <lineage>
        <taxon>Bacteria</taxon>
        <taxon>Pseudomonadati</taxon>
        <taxon>Pseudomonadota</taxon>
        <taxon>Gammaproteobacteria</taxon>
        <taxon>Thiotrichales</taxon>
        <taxon>Thiotrichaceae</taxon>
        <taxon>Thiothrix</taxon>
    </lineage>
</organism>
<evidence type="ECO:0000256" key="1">
    <source>
        <dbReference type="SAM" id="Phobius"/>
    </source>
</evidence>
<dbReference type="EMBL" id="CP072801">
    <property type="protein sequence ID" value="QTR46605.1"/>
    <property type="molecule type" value="Genomic_DNA"/>
</dbReference>
<evidence type="ECO:0000313" key="2">
    <source>
        <dbReference type="EMBL" id="QTR46605.1"/>
    </source>
</evidence>
<keyword evidence="1" id="KW-0812">Transmembrane</keyword>
<reference evidence="2 3" key="1">
    <citation type="submission" date="2021-04" db="EMBL/GenBank/DDBJ databases">
        <title>Genomics, taxonomy and metabolism of representatives of sulfur bacteria of the genus Thiothrix: Thiothrix fructosivorans QT, Thiothrix unzii A1T and three new species, Thiothrix subterranea sp. nov., Thiothrix litoralis sp. nov. and 'Candidatus Thiothrix anitrata' sp. nov.</title>
        <authorList>
            <person name="Ravin N.V."/>
            <person name="Smolyakov D."/>
            <person name="Rudenko T.S."/>
            <person name="Mardanov A.V."/>
            <person name="Beletsky A.V."/>
            <person name="Markov N.D."/>
            <person name="Fomenkov A.I."/>
            <person name="Roberts R.J."/>
            <person name="Karnachuk O.V."/>
            <person name="Novikov A."/>
            <person name="Grabovich M.Y."/>
        </authorList>
    </citation>
    <scope>NUCLEOTIDE SEQUENCE [LARGE SCALE GENOMIC DNA]</scope>
    <source>
        <strain evidence="2 3">AS</strain>
    </source>
</reference>
<protein>
    <submittedName>
        <fullName evidence="2">Uncharacterized protein</fullName>
    </submittedName>
</protein>
<proteinExistence type="predicted"/>
<keyword evidence="1" id="KW-0472">Membrane</keyword>
<sequence length="437" mass="47743">MIWLPVLMTGGVLYASGKALQRVKKPAWFARQPAATDVQQADREMVVSAASLGVAAAGGLLALPVLGWLSLPVSLYLFVPVIREAGQVVGKERRVNDQVLTTARLGVCVVMGYTFIAALDAGLHTLMHRIQVRNEAAWRQALRQRFGEDAQPLVAWLEQTSQQPTAAQQLGERMGSRAAPLMLATCVLSTPVLGINRSAAFLTTFFGSHLRKLGPYTAHEFMRHALEQDILLTHPQLLDQAHKVDTVVFDGRILHDTVVCGQFGGIVRALRQQQRAVYVFADTDDRAGLIRQWQEEGKTVGYVGSGNNDLPAMQAANLAILHRHQVLTEGNVPHILLPRADLLPVLTVFELADTFASRQQFNLLAPIGVDVVDIATTLLLDFGLVYSVIFTYAGLMLGMGSARLPKLPQDKGQVVDPSLLVGQCQRGRRRYAAAPDK</sequence>
<keyword evidence="1" id="KW-1133">Transmembrane helix</keyword>
<dbReference type="Gene3D" id="3.40.50.1000">
    <property type="entry name" value="HAD superfamily/HAD-like"/>
    <property type="match status" value="1"/>
</dbReference>
<evidence type="ECO:0000313" key="3">
    <source>
        <dbReference type="Proteomes" id="UP000672039"/>
    </source>
</evidence>
<gene>
    <name evidence="2" type="ORF">J9253_01195</name>
</gene>
<dbReference type="Proteomes" id="UP000672039">
    <property type="component" value="Chromosome"/>
</dbReference>
<dbReference type="InterPro" id="IPR023214">
    <property type="entry name" value="HAD_sf"/>
</dbReference>
<name>A0ABX7X0C9_9GAMM</name>
<dbReference type="InterPro" id="IPR036412">
    <property type="entry name" value="HAD-like_sf"/>
</dbReference>
<dbReference type="SUPFAM" id="SSF56784">
    <property type="entry name" value="HAD-like"/>
    <property type="match status" value="1"/>
</dbReference>
<dbReference type="RefSeq" id="WP_210222937.1">
    <property type="nucleotide sequence ID" value="NZ_CP072801.1"/>
</dbReference>
<keyword evidence="3" id="KW-1185">Reference proteome</keyword>
<accession>A0ABX7X0C9</accession>